<keyword evidence="5" id="KW-1185">Reference proteome</keyword>
<dbReference type="Proteomes" id="UP000199361">
    <property type="component" value="Unassembled WGS sequence"/>
</dbReference>
<organism evidence="4 5">
    <name type="scientific">Nonomuraea wenchangensis</name>
    <dbReference type="NCBI Taxonomy" id="568860"/>
    <lineage>
        <taxon>Bacteria</taxon>
        <taxon>Bacillati</taxon>
        <taxon>Actinomycetota</taxon>
        <taxon>Actinomycetes</taxon>
        <taxon>Streptosporangiales</taxon>
        <taxon>Streptosporangiaceae</taxon>
        <taxon>Nonomuraea</taxon>
    </lineage>
</organism>
<dbReference type="InterPro" id="IPR050109">
    <property type="entry name" value="HTH-type_TetR-like_transc_reg"/>
</dbReference>
<dbReference type="InterPro" id="IPR036271">
    <property type="entry name" value="Tet_transcr_reg_TetR-rel_C_sf"/>
</dbReference>
<dbReference type="OrthoDB" id="9806334at2"/>
<gene>
    <name evidence="4" type="ORF">SAMN05421811_112115</name>
</gene>
<feature type="DNA-binding region" description="H-T-H motif" evidence="2">
    <location>
        <begin position="41"/>
        <end position="60"/>
    </location>
</feature>
<evidence type="ECO:0000259" key="3">
    <source>
        <dbReference type="PROSITE" id="PS50977"/>
    </source>
</evidence>
<dbReference type="PANTHER" id="PTHR30055:SF226">
    <property type="entry name" value="HTH-TYPE TRANSCRIPTIONAL REGULATOR PKSA"/>
    <property type="match status" value="1"/>
</dbReference>
<dbReference type="PANTHER" id="PTHR30055">
    <property type="entry name" value="HTH-TYPE TRANSCRIPTIONAL REGULATOR RUTR"/>
    <property type="match status" value="1"/>
</dbReference>
<dbReference type="AlphaFoldDB" id="A0A1I0L6Q6"/>
<dbReference type="Gene3D" id="1.10.357.10">
    <property type="entry name" value="Tetracycline Repressor, domain 2"/>
    <property type="match status" value="1"/>
</dbReference>
<evidence type="ECO:0000313" key="5">
    <source>
        <dbReference type="Proteomes" id="UP000199361"/>
    </source>
</evidence>
<dbReference type="SUPFAM" id="SSF48498">
    <property type="entry name" value="Tetracyclin repressor-like, C-terminal domain"/>
    <property type="match status" value="1"/>
</dbReference>
<evidence type="ECO:0000313" key="4">
    <source>
        <dbReference type="EMBL" id="SEU34768.1"/>
    </source>
</evidence>
<dbReference type="PROSITE" id="PS50977">
    <property type="entry name" value="HTH_TETR_2"/>
    <property type="match status" value="1"/>
</dbReference>
<accession>A0A1I0L6Q6</accession>
<dbReference type="GO" id="GO:0003700">
    <property type="term" value="F:DNA-binding transcription factor activity"/>
    <property type="evidence" value="ECO:0007669"/>
    <property type="project" value="TreeGrafter"/>
</dbReference>
<dbReference type="InterPro" id="IPR009057">
    <property type="entry name" value="Homeodomain-like_sf"/>
</dbReference>
<keyword evidence="1 2" id="KW-0238">DNA-binding</keyword>
<sequence>MQSEDRPIGRKRNPIIEEARRRQIIDAAIETVASVGYAQASLSRIAQHARISKSVISYHFAGKDELLEQVVKQIYADTWTFIQARLETETTAAGRLRAYIQSNLDYLRSHRSRVLAVGDIVGSHRAADGTPRFATTTDESVITLLTDILRQGLDDGEFRDFDPQVVAVTVGQALIGALGRWAVDPTVDLTAYANELITLFDRATRK</sequence>
<protein>
    <submittedName>
        <fullName evidence="4">Transcriptional regulator, TetR family</fullName>
    </submittedName>
</protein>
<proteinExistence type="predicted"/>
<dbReference type="RefSeq" id="WP_091088684.1">
    <property type="nucleotide sequence ID" value="NZ_FOHX01000012.1"/>
</dbReference>
<evidence type="ECO:0000256" key="1">
    <source>
        <dbReference type="ARBA" id="ARBA00023125"/>
    </source>
</evidence>
<reference evidence="4 5" key="1">
    <citation type="submission" date="2016-10" db="EMBL/GenBank/DDBJ databases">
        <authorList>
            <person name="de Groot N.N."/>
        </authorList>
    </citation>
    <scope>NUCLEOTIDE SEQUENCE [LARGE SCALE GENOMIC DNA]</scope>
    <source>
        <strain evidence="4 5">CGMCC 4.5598</strain>
    </source>
</reference>
<evidence type="ECO:0000256" key="2">
    <source>
        <dbReference type="PROSITE-ProRule" id="PRU00335"/>
    </source>
</evidence>
<dbReference type="Pfam" id="PF00440">
    <property type="entry name" value="TetR_N"/>
    <property type="match status" value="1"/>
</dbReference>
<dbReference type="EMBL" id="FOHX01000012">
    <property type="protein sequence ID" value="SEU34768.1"/>
    <property type="molecule type" value="Genomic_DNA"/>
</dbReference>
<dbReference type="STRING" id="568860.SAMN05421811_112115"/>
<dbReference type="SUPFAM" id="SSF46689">
    <property type="entry name" value="Homeodomain-like"/>
    <property type="match status" value="1"/>
</dbReference>
<name>A0A1I0L6Q6_9ACTN</name>
<dbReference type="Gene3D" id="1.10.10.60">
    <property type="entry name" value="Homeodomain-like"/>
    <property type="match status" value="1"/>
</dbReference>
<dbReference type="GO" id="GO:0000976">
    <property type="term" value="F:transcription cis-regulatory region binding"/>
    <property type="evidence" value="ECO:0007669"/>
    <property type="project" value="TreeGrafter"/>
</dbReference>
<dbReference type="PRINTS" id="PR00455">
    <property type="entry name" value="HTHTETR"/>
</dbReference>
<feature type="domain" description="HTH tetR-type" evidence="3">
    <location>
        <begin position="18"/>
        <end position="78"/>
    </location>
</feature>
<dbReference type="InterPro" id="IPR001647">
    <property type="entry name" value="HTH_TetR"/>
</dbReference>